<comment type="caution">
    <text evidence="1">The sequence shown here is derived from an EMBL/GenBank/DDBJ whole genome shotgun (WGS) entry which is preliminary data.</text>
</comment>
<organism evidence="1 2">
    <name type="scientific">Limosilactobacillus portuensis</name>
    <dbReference type="NCBI Taxonomy" id="2742601"/>
    <lineage>
        <taxon>Bacteria</taxon>
        <taxon>Bacillati</taxon>
        <taxon>Bacillota</taxon>
        <taxon>Bacilli</taxon>
        <taxon>Lactobacillales</taxon>
        <taxon>Lactobacillaceae</taxon>
        <taxon>Limosilactobacillus</taxon>
    </lineage>
</organism>
<accession>A0ABS6IVF9</accession>
<evidence type="ECO:0000313" key="1">
    <source>
        <dbReference type="EMBL" id="MBU9695494.1"/>
    </source>
</evidence>
<proteinExistence type="predicted"/>
<dbReference type="EMBL" id="JAHPJJ010000013">
    <property type="protein sequence ID" value="MBU9695494.1"/>
    <property type="molecule type" value="Genomic_DNA"/>
</dbReference>
<gene>
    <name evidence="1" type="ORF">KSL82_06240</name>
</gene>
<reference evidence="1 2" key="1">
    <citation type="submission" date="2021-06" db="EMBL/GenBank/DDBJ databases">
        <title>Limosilactobacillus angelus sp. nov., isolated from the human vagina.</title>
        <authorList>
            <person name="Chen Y.-S."/>
        </authorList>
    </citation>
    <scope>NUCLEOTIDE SEQUENCE [LARGE SCALE GENOMIC DNA]</scope>
    <source>
        <strain evidence="1 2">P5L02</strain>
    </source>
</reference>
<protein>
    <submittedName>
        <fullName evidence="1">Uncharacterized protein</fullName>
    </submittedName>
</protein>
<evidence type="ECO:0000313" key="2">
    <source>
        <dbReference type="Proteomes" id="UP001196248"/>
    </source>
</evidence>
<sequence>MAKTSKTQTMILTSQDQLKNLDNVGAVLIYPSKMTTNELIQFAAKNDLVVNCIVDEDPDNTFIGQSLSQLGYPSGCFIVVNYQNKKKAKEITDAFSSNLQLGYRAAIIINKSDYTQDDFKAFSKYGIIVIDHNDVKNHILTVPEFLTSRSLAMIRDYTNVDISNVGPGAFVGVGKDTSGLGGGRSFGYSTNGQDFYAVITPKGLVFRQIDALRMWRLLKPQQAAQIGDFFNNKVAKEIEAQNESLKSAVATATSAVNVANQAVNDSKVNSDAINAMKSATSSAKSDADVAMQQASSAVSAISAQIVEVEKSVTDANSANKSAVDALKGNISDAQQTISDVSKNLSTVSANLDTYAKSAAEQGHNITSLKNQQGKLEADMASVSGNVAQLTATTDKLQANIKDNSGNIASLQETASQTAVSIQNAQSQVASVIATANNLQAVISDQNKQITSIKQTASAASVSASDAKSNAVQAQLTASAATVVAGNAKAEALSVSATASEAKLTATNANSQAIQANATASGVAVDLKSVEGNVKANSDKADSTAQQLSAVSQKVTTNEANISATQKQIEAKADQVTVDNLNNTVSSQAGEIQANANGLLLKADKTVTDSLNKSVQEQQAQQKILADQIASKVSSADVEKAIDGRGFVTKDLVESSITQASGKINETITNLQGNLQNITANLTGLQSTVKDKADQSQITQLTNVVQSKVSSKDYQTTINQLTNDINAKVAKGDLISQFNMEAGQTLIQSKKLFLDADSVVFSGKAFIPDAAITNLSLDKLSTGNLTIPLQDENGNQISLDQSGINIASAMKNVQWVPNLSSSNDMSGFDLNLSSQGIKFTNHWQYADKSKGTNDYDFINIQPDVLHERDGSTDSVNIPSGLTMYVPTQYSNILGPDSPGGFFALGYEVSGSGSGDSNSKGVEIAYVTRSFNGWETGLHINTSLFTKPVGADHGIRTAWVSWSNWDGGERYPALVQDGPNWGGVAFPKSGRVTLFDANGRYYTPDKSTGMGLYNNYGG</sequence>
<keyword evidence="2" id="KW-1185">Reference proteome</keyword>
<name>A0ABS6IVF9_9LACO</name>
<dbReference type="RefSeq" id="WP_216972306.1">
    <property type="nucleotide sequence ID" value="NZ_JAHPJJ010000013.1"/>
</dbReference>
<dbReference type="Proteomes" id="UP001196248">
    <property type="component" value="Unassembled WGS sequence"/>
</dbReference>